<comment type="caution">
    <text evidence="1">The sequence shown here is derived from an EMBL/GenBank/DDBJ whole genome shotgun (WGS) entry which is preliminary data.</text>
</comment>
<accession>A0A080LSR9</accession>
<organism evidence="1 2">
    <name type="scientific">Candidatus Accumulibacter phosphatis</name>
    <dbReference type="NCBI Taxonomy" id="327160"/>
    <lineage>
        <taxon>Bacteria</taxon>
        <taxon>Pseudomonadati</taxon>
        <taxon>Pseudomonadota</taxon>
        <taxon>Betaproteobacteria</taxon>
        <taxon>Candidatus Accumulibacter</taxon>
    </lineage>
</organism>
<name>A0A080LSR9_9PROT</name>
<evidence type="ECO:0000313" key="1">
    <source>
        <dbReference type="EMBL" id="KFB70545.1"/>
    </source>
</evidence>
<sequence length="58" mass="6585">MRNAGDQMAECCQLFRLDELHHRPSQLGRSLCDQFLEMITVPLQLLLGTLALGDIEDQ</sequence>
<gene>
    <name evidence="1" type="ORF">AW09_004361</name>
</gene>
<evidence type="ECO:0000313" key="2">
    <source>
        <dbReference type="Proteomes" id="UP000020077"/>
    </source>
</evidence>
<dbReference type="EMBL" id="JDVG02000685">
    <property type="protein sequence ID" value="KFB70545.1"/>
    <property type="molecule type" value="Genomic_DNA"/>
</dbReference>
<protein>
    <submittedName>
        <fullName evidence="1">Uncharacterized protein</fullName>
    </submittedName>
</protein>
<reference evidence="1 2" key="1">
    <citation type="submission" date="2014-02" db="EMBL/GenBank/DDBJ databases">
        <title>Expanding our view of genomic diversity in Candidatus Accumulibacter clades.</title>
        <authorList>
            <person name="Skennerton C.T."/>
            <person name="Barr J.J."/>
            <person name="Slater F.R."/>
            <person name="Bond P.L."/>
            <person name="Tyson G.W."/>
        </authorList>
    </citation>
    <scope>NUCLEOTIDE SEQUENCE [LARGE SCALE GENOMIC DNA]</scope>
    <source>
        <strain evidence="2">BA-91</strain>
    </source>
</reference>
<dbReference type="Proteomes" id="UP000020077">
    <property type="component" value="Unassembled WGS sequence"/>
</dbReference>
<dbReference type="AlphaFoldDB" id="A0A080LSR9"/>
<proteinExistence type="predicted"/>